<evidence type="ECO:0000259" key="5">
    <source>
        <dbReference type="PROSITE" id="PS51063"/>
    </source>
</evidence>
<sequence length="227" mass="25624">MHLDESFEERKRCVKLVPIFQGLDDEQTGQVANLIEMRAAQKGEFLYRAGEASGTLYIIHHGQVRLTRMGESGKEQLLKVVSTGEVIGENQLFTVSVHESFAEAAQDTHYCAINHQDMIDLLEEYPTTAVALLAEMAKRLEDSERRSASLTTESAAQRLVSYLLNAEDEEGETFELPLTKKDLASYLGITPESLSRKLREFEDGSLIKQSGRRKIKILNRDDLTFQE</sequence>
<dbReference type="SUPFAM" id="SSF46785">
    <property type="entry name" value="Winged helix' DNA-binding domain"/>
    <property type="match status" value="1"/>
</dbReference>
<dbReference type="Pfam" id="PF00027">
    <property type="entry name" value="cNMP_binding"/>
    <property type="match status" value="1"/>
</dbReference>
<organism evidence="6 7">
    <name type="scientific">Secundilactobacillus malefermentans</name>
    <dbReference type="NCBI Taxonomy" id="176292"/>
    <lineage>
        <taxon>Bacteria</taxon>
        <taxon>Bacillati</taxon>
        <taxon>Bacillota</taxon>
        <taxon>Bacilli</taxon>
        <taxon>Lactobacillales</taxon>
        <taxon>Lactobacillaceae</taxon>
        <taxon>Secundilactobacillus</taxon>
    </lineage>
</organism>
<gene>
    <name evidence="6" type="ORF">C5L31_000670</name>
</gene>
<dbReference type="GO" id="GO:0003677">
    <property type="term" value="F:DNA binding"/>
    <property type="evidence" value="ECO:0007669"/>
    <property type="project" value="UniProtKB-KW"/>
</dbReference>
<dbReference type="OrthoDB" id="9798104at2"/>
<dbReference type="EMBL" id="PUFO01000063">
    <property type="protein sequence ID" value="TDG75894.1"/>
    <property type="molecule type" value="Genomic_DNA"/>
</dbReference>
<evidence type="ECO:0008006" key="8">
    <source>
        <dbReference type="Google" id="ProtNLM"/>
    </source>
</evidence>
<dbReference type="InterPro" id="IPR014710">
    <property type="entry name" value="RmlC-like_jellyroll"/>
</dbReference>
<dbReference type="Proteomes" id="UP000294854">
    <property type="component" value="Unassembled WGS sequence"/>
</dbReference>
<dbReference type="RefSeq" id="WP_010619998.1">
    <property type="nucleotide sequence ID" value="NZ_CP042371.1"/>
</dbReference>
<dbReference type="SMART" id="SM00100">
    <property type="entry name" value="cNMP"/>
    <property type="match status" value="1"/>
</dbReference>
<dbReference type="Gene3D" id="2.60.120.10">
    <property type="entry name" value="Jelly Rolls"/>
    <property type="match status" value="1"/>
</dbReference>
<dbReference type="InterPro" id="IPR012318">
    <property type="entry name" value="HTH_CRP"/>
</dbReference>
<evidence type="ECO:0000313" key="6">
    <source>
        <dbReference type="EMBL" id="TDG75894.1"/>
    </source>
</evidence>
<feature type="domain" description="Cyclic nucleotide-binding" evidence="4">
    <location>
        <begin position="19"/>
        <end position="139"/>
    </location>
</feature>
<dbReference type="AlphaFoldDB" id="A0A4R5NMH5"/>
<evidence type="ECO:0000256" key="1">
    <source>
        <dbReference type="ARBA" id="ARBA00023015"/>
    </source>
</evidence>
<dbReference type="PROSITE" id="PS51063">
    <property type="entry name" value="HTH_CRP_2"/>
    <property type="match status" value="1"/>
</dbReference>
<dbReference type="InterPro" id="IPR036388">
    <property type="entry name" value="WH-like_DNA-bd_sf"/>
</dbReference>
<evidence type="ECO:0000259" key="4">
    <source>
        <dbReference type="PROSITE" id="PS50042"/>
    </source>
</evidence>
<evidence type="ECO:0000256" key="2">
    <source>
        <dbReference type="ARBA" id="ARBA00023125"/>
    </source>
</evidence>
<dbReference type="CDD" id="cd00038">
    <property type="entry name" value="CAP_ED"/>
    <property type="match status" value="1"/>
</dbReference>
<dbReference type="PANTHER" id="PTHR24567">
    <property type="entry name" value="CRP FAMILY TRANSCRIPTIONAL REGULATORY PROTEIN"/>
    <property type="match status" value="1"/>
</dbReference>
<keyword evidence="3" id="KW-0804">Transcription</keyword>
<keyword evidence="1" id="KW-0805">Transcription regulation</keyword>
<dbReference type="Gene3D" id="1.10.10.10">
    <property type="entry name" value="Winged helix-like DNA-binding domain superfamily/Winged helix DNA-binding domain"/>
    <property type="match status" value="1"/>
</dbReference>
<comment type="caution">
    <text evidence="6">The sequence shown here is derived from an EMBL/GenBank/DDBJ whole genome shotgun (WGS) entry which is preliminary data.</text>
</comment>
<feature type="domain" description="HTH crp-type" evidence="5">
    <location>
        <begin position="153"/>
        <end position="221"/>
    </location>
</feature>
<dbReference type="SUPFAM" id="SSF51206">
    <property type="entry name" value="cAMP-binding domain-like"/>
    <property type="match status" value="1"/>
</dbReference>
<protein>
    <recommendedName>
        <fullName evidence="8">HTH crp-type domain-containing protein</fullName>
    </recommendedName>
</protein>
<reference evidence="6 7" key="1">
    <citation type="journal article" date="2019" name="Appl. Microbiol. Biotechnol.">
        <title>Uncovering carbohydrate metabolism through a genotype-phenotype association study of 56 lactic acid bacteria genomes.</title>
        <authorList>
            <person name="Buron-Moles G."/>
            <person name="Chailyan A."/>
            <person name="Dolejs I."/>
            <person name="Forster J."/>
            <person name="Miks M.H."/>
        </authorList>
    </citation>
    <scope>NUCLEOTIDE SEQUENCE [LARGE SCALE GENOMIC DNA]</scope>
    <source>
        <strain evidence="6 7">ATCC 49373</strain>
    </source>
</reference>
<name>A0A4R5NMH5_9LACO</name>
<dbReference type="CDD" id="cd00092">
    <property type="entry name" value="HTH_CRP"/>
    <property type="match status" value="1"/>
</dbReference>
<dbReference type="InterPro" id="IPR036390">
    <property type="entry name" value="WH_DNA-bd_sf"/>
</dbReference>
<accession>A0A4R5NMH5</accession>
<dbReference type="GO" id="GO:0005829">
    <property type="term" value="C:cytosol"/>
    <property type="evidence" value="ECO:0007669"/>
    <property type="project" value="TreeGrafter"/>
</dbReference>
<dbReference type="STRING" id="1122149.FD44_GL000714"/>
<dbReference type="InterPro" id="IPR050397">
    <property type="entry name" value="Env_Response_Regulators"/>
</dbReference>
<dbReference type="Pfam" id="PF13545">
    <property type="entry name" value="HTH_Crp_2"/>
    <property type="match status" value="1"/>
</dbReference>
<dbReference type="InterPro" id="IPR018490">
    <property type="entry name" value="cNMP-bd_dom_sf"/>
</dbReference>
<dbReference type="PANTHER" id="PTHR24567:SF28">
    <property type="entry name" value="LISTERIOLYSIN REGULATORY PROTEIN"/>
    <property type="match status" value="1"/>
</dbReference>
<dbReference type="SMART" id="SM00419">
    <property type="entry name" value="HTH_CRP"/>
    <property type="match status" value="1"/>
</dbReference>
<keyword evidence="7" id="KW-1185">Reference proteome</keyword>
<keyword evidence="2" id="KW-0238">DNA-binding</keyword>
<proteinExistence type="predicted"/>
<dbReference type="GO" id="GO:0003700">
    <property type="term" value="F:DNA-binding transcription factor activity"/>
    <property type="evidence" value="ECO:0007669"/>
    <property type="project" value="TreeGrafter"/>
</dbReference>
<dbReference type="PRINTS" id="PR00034">
    <property type="entry name" value="HTHCRP"/>
</dbReference>
<dbReference type="PROSITE" id="PS50042">
    <property type="entry name" value="CNMP_BINDING_3"/>
    <property type="match status" value="1"/>
</dbReference>
<evidence type="ECO:0000313" key="7">
    <source>
        <dbReference type="Proteomes" id="UP000294854"/>
    </source>
</evidence>
<evidence type="ECO:0000256" key="3">
    <source>
        <dbReference type="ARBA" id="ARBA00023163"/>
    </source>
</evidence>
<dbReference type="InterPro" id="IPR000595">
    <property type="entry name" value="cNMP-bd_dom"/>
</dbReference>